<evidence type="ECO:0000313" key="1">
    <source>
        <dbReference type="EMBL" id="EPB91524.1"/>
    </source>
</evidence>
<dbReference type="STRING" id="1220926.S2JNJ1"/>
<dbReference type="OMA" id="HIRICLL"/>
<sequence length="397" mass="44756">MLAKVGDWKPISVITKTGKAYSVIASQDVIKELLSDQPSGEWKLPKPPINRETQTFDSPNDLLTHIMYSSPLKHHLSTAKYVELTKDLVKNINRDWTVFPQLRFATSKLFAGAILMDQASALLINAVEPYGRLKATDAHYERRLSVSHDQSSFPTEETEYGWIKFVSVIEDNVKKLKIGTLVSNLLVTSSVRLDSDSIKSKGFVNMGPETPMFAPTTTTKMYINVESLKHARQLIEDESYESVEQSHLFSQLRQVRSKFHCLSTYTLCRSFSNLAMDIAHRPYTIWTMYDYDSPQQVDSAAKKSSRFFQLVALSVIKNGINAKFNITEVSSAFGTLKDGQTKEIVADIIDLAKEGNVTIINNYSLDRLLKKLAENMTTSIQKANNMPRKLSTSHLQS</sequence>
<dbReference type="VEuPathDB" id="FungiDB:HMPREF1544_01655"/>
<dbReference type="eggNOG" id="ENOG502RAVC">
    <property type="taxonomic scope" value="Eukaryota"/>
</dbReference>
<dbReference type="OrthoDB" id="2245303at2759"/>
<reference evidence="2" key="1">
    <citation type="submission" date="2013-05" db="EMBL/GenBank/DDBJ databases">
        <title>The Genome sequence of Mucor circinelloides f. circinelloides 1006PhL.</title>
        <authorList>
            <consortium name="The Broad Institute Genomics Platform"/>
            <person name="Cuomo C."/>
            <person name="Earl A."/>
            <person name="Findley K."/>
            <person name="Lee S.C."/>
            <person name="Walker B."/>
            <person name="Young S."/>
            <person name="Zeng Q."/>
            <person name="Gargeya S."/>
            <person name="Fitzgerald M."/>
            <person name="Haas B."/>
            <person name="Abouelleil A."/>
            <person name="Allen A.W."/>
            <person name="Alvarado L."/>
            <person name="Arachchi H.M."/>
            <person name="Berlin A.M."/>
            <person name="Chapman S.B."/>
            <person name="Gainer-Dewar J."/>
            <person name="Goldberg J."/>
            <person name="Griggs A."/>
            <person name="Gujja S."/>
            <person name="Hansen M."/>
            <person name="Howarth C."/>
            <person name="Imamovic A."/>
            <person name="Ireland A."/>
            <person name="Larimer J."/>
            <person name="McCowan C."/>
            <person name="Murphy C."/>
            <person name="Pearson M."/>
            <person name="Poon T.W."/>
            <person name="Priest M."/>
            <person name="Roberts A."/>
            <person name="Saif S."/>
            <person name="Shea T."/>
            <person name="Sisk P."/>
            <person name="Sykes S."/>
            <person name="Wortman J."/>
            <person name="Nusbaum C."/>
            <person name="Birren B."/>
        </authorList>
    </citation>
    <scope>NUCLEOTIDE SEQUENCE [LARGE SCALE GENOMIC DNA]</scope>
    <source>
        <strain evidence="2">1006PhL</strain>
    </source>
</reference>
<keyword evidence="2" id="KW-1185">Reference proteome</keyword>
<gene>
    <name evidence="1" type="ORF">HMPREF1544_01655</name>
</gene>
<name>S2JNJ1_MUCC1</name>
<dbReference type="Proteomes" id="UP000014254">
    <property type="component" value="Unassembled WGS sequence"/>
</dbReference>
<dbReference type="AlphaFoldDB" id="S2JNJ1"/>
<evidence type="ECO:0000313" key="2">
    <source>
        <dbReference type="Proteomes" id="UP000014254"/>
    </source>
</evidence>
<organism evidence="1 2">
    <name type="scientific">Mucor circinelloides f. circinelloides (strain 1006PhL)</name>
    <name type="common">Mucormycosis agent</name>
    <name type="synonym">Calyptromyces circinelloides</name>
    <dbReference type="NCBI Taxonomy" id="1220926"/>
    <lineage>
        <taxon>Eukaryota</taxon>
        <taxon>Fungi</taxon>
        <taxon>Fungi incertae sedis</taxon>
        <taxon>Mucoromycota</taxon>
        <taxon>Mucoromycotina</taxon>
        <taxon>Mucoromycetes</taxon>
        <taxon>Mucorales</taxon>
        <taxon>Mucorineae</taxon>
        <taxon>Mucoraceae</taxon>
        <taxon>Mucor</taxon>
    </lineage>
</organism>
<dbReference type="InParanoid" id="S2JNJ1"/>
<dbReference type="EMBL" id="KE123908">
    <property type="protein sequence ID" value="EPB91524.1"/>
    <property type="molecule type" value="Genomic_DNA"/>
</dbReference>
<protein>
    <submittedName>
        <fullName evidence="1">Uncharacterized protein</fullName>
    </submittedName>
</protein>
<accession>S2JNJ1</accession>
<proteinExistence type="predicted"/>